<dbReference type="InterPro" id="IPR002130">
    <property type="entry name" value="Cyclophilin-type_PPIase_dom"/>
</dbReference>
<dbReference type="GO" id="GO:0016018">
    <property type="term" value="F:cyclosporin A binding"/>
    <property type="evidence" value="ECO:0007669"/>
    <property type="project" value="TreeGrafter"/>
</dbReference>
<evidence type="ECO:0000313" key="4">
    <source>
        <dbReference type="EMBL" id="KAG2487803.1"/>
    </source>
</evidence>
<feature type="domain" description="PPIase cyclophilin-type" evidence="3">
    <location>
        <begin position="259"/>
        <end position="426"/>
    </location>
</feature>
<evidence type="ECO:0000259" key="3">
    <source>
        <dbReference type="PROSITE" id="PS50072"/>
    </source>
</evidence>
<dbReference type="AlphaFoldDB" id="A0A835XPG4"/>
<evidence type="ECO:0000313" key="5">
    <source>
        <dbReference type="Proteomes" id="UP000612055"/>
    </source>
</evidence>
<proteinExistence type="inferred from homology"/>
<name>A0A835XPG4_9CHLO</name>
<dbReference type="GO" id="GO:0005737">
    <property type="term" value="C:cytoplasm"/>
    <property type="evidence" value="ECO:0007669"/>
    <property type="project" value="TreeGrafter"/>
</dbReference>
<sequence>MWSCRRQSLLQRLLSLLASAILLTGGHEALATEGPEVKDDPALPLVWLEVAVNGTALGRMEVLLLEREAPLAAENFRLLCTGELGKNAKGQLRHFKGSYFYRIVDDFIDQTGAEADGAFDEPFRCDPGGLELKHTHKGLLSMAHTGPNTNGGHFSIMMGPAHHLDGKHVIFGQIIKGMEIAEAVNRLAKTAPDGRLKWSKMAQITDAGQIRRGSWHLTKHFKEAIAAEKNRIAWRNKQPREELGRLRQLYDDQSLPMVYFDIALNGTFIGRIDMVLFVREAPLAAESFRLMCSGEEGLVPQGKQGAGKPYSYKGMHFYRIIHNFIDQGGMGLPSPLGGEHRDDPGGLRLNHSRMGLLSIANAQASHNTNHFSIMMSPQPHLNGKMVVFGEIVDGHNVALEMNAITLGRPKRECVDCKEAQVIACGQYRRGSAWDEQRVQETIRAERERLKKGEPLPGIWG</sequence>
<dbReference type="Proteomes" id="UP000612055">
    <property type="component" value="Unassembled WGS sequence"/>
</dbReference>
<dbReference type="EMBL" id="JAEHOE010000092">
    <property type="protein sequence ID" value="KAG2487803.1"/>
    <property type="molecule type" value="Genomic_DNA"/>
</dbReference>
<accession>A0A835XPG4</accession>
<gene>
    <name evidence="4" type="ORF">HYH03_013647</name>
</gene>
<evidence type="ECO:0000256" key="1">
    <source>
        <dbReference type="ARBA" id="ARBA00007365"/>
    </source>
</evidence>
<feature type="domain" description="PPIase cyclophilin-type" evidence="3">
    <location>
        <begin position="47"/>
        <end position="209"/>
    </location>
</feature>
<dbReference type="PROSITE" id="PS50072">
    <property type="entry name" value="CSA_PPIASE_2"/>
    <property type="match status" value="2"/>
</dbReference>
<protein>
    <recommendedName>
        <fullName evidence="3">PPIase cyclophilin-type domain-containing protein</fullName>
    </recommendedName>
</protein>
<comment type="similarity">
    <text evidence="1">Belongs to the cyclophilin-type PPIase family.</text>
</comment>
<organism evidence="4 5">
    <name type="scientific">Edaphochlamys debaryana</name>
    <dbReference type="NCBI Taxonomy" id="47281"/>
    <lineage>
        <taxon>Eukaryota</taxon>
        <taxon>Viridiplantae</taxon>
        <taxon>Chlorophyta</taxon>
        <taxon>core chlorophytes</taxon>
        <taxon>Chlorophyceae</taxon>
        <taxon>CS clade</taxon>
        <taxon>Chlamydomonadales</taxon>
        <taxon>Chlamydomonadales incertae sedis</taxon>
        <taxon>Edaphochlamys</taxon>
    </lineage>
</organism>
<dbReference type="InterPro" id="IPR029000">
    <property type="entry name" value="Cyclophilin-like_dom_sf"/>
</dbReference>
<dbReference type="PANTHER" id="PTHR11071:SF561">
    <property type="entry name" value="PEPTIDYL-PROLYL CIS-TRANS ISOMERASE D-RELATED"/>
    <property type="match status" value="1"/>
</dbReference>
<feature type="chain" id="PRO_5032916681" description="PPIase cyclophilin-type domain-containing protein" evidence="2">
    <location>
        <begin position="32"/>
        <end position="460"/>
    </location>
</feature>
<dbReference type="SUPFAM" id="SSF50891">
    <property type="entry name" value="Cyclophilin-like"/>
    <property type="match status" value="2"/>
</dbReference>
<dbReference type="OrthoDB" id="526174at2759"/>
<dbReference type="Gene3D" id="2.40.100.10">
    <property type="entry name" value="Cyclophilin-like"/>
    <property type="match status" value="2"/>
</dbReference>
<dbReference type="PANTHER" id="PTHR11071">
    <property type="entry name" value="PEPTIDYL-PROLYL CIS-TRANS ISOMERASE"/>
    <property type="match status" value="1"/>
</dbReference>
<evidence type="ECO:0000256" key="2">
    <source>
        <dbReference type="SAM" id="SignalP"/>
    </source>
</evidence>
<dbReference type="Pfam" id="PF00160">
    <property type="entry name" value="Pro_isomerase"/>
    <property type="match status" value="2"/>
</dbReference>
<keyword evidence="5" id="KW-1185">Reference proteome</keyword>
<keyword evidence="2" id="KW-0732">Signal</keyword>
<feature type="signal peptide" evidence="2">
    <location>
        <begin position="1"/>
        <end position="31"/>
    </location>
</feature>
<dbReference type="PRINTS" id="PR00153">
    <property type="entry name" value="CSAPPISMRASE"/>
</dbReference>
<reference evidence="4" key="1">
    <citation type="journal article" date="2020" name="bioRxiv">
        <title>Comparative genomics of Chlamydomonas.</title>
        <authorList>
            <person name="Craig R.J."/>
            <person name="Hasan A.R."/>
            <person name="Ness R.W."/>
            <person name="Keightley P.D."/>
        </authorList>
    </citation>
    <scope>NUCLEOTIDE SEQUENCE</scope>
    <source>
        <strain evidence="4">CCAP 11/70</strain>
    </source>
</reference>
<dbReference type="GO" id="GO:0006457">
    <property type="term" value="P:protein folding"/>
    <property type="evidence" value="ECO:0007669"/>
    <property type="project" value="TreeGrafter"/>
</dbReference>
<dbReference type="GO" id="GO:0003755">
    <property type="term" value="F:peptidyl-prolyl cis-trans isomerase activity"/>
    <property type="evidence" value="ECO:0007669"/>
    <property type="project" value="InterPro"/>
</dbReference>
<comment type="caution">
    <text evidence="4">The sequence shown here is derived from an EMBL/GenBank/DDBJ whole genome shotgun (WGS) entry which is preliminary data.</text>
</comment>